<accession>A0A5N6QBK8</accession>
<evidence type="ECO:0000313" key="2">
    <source>
        <dbReference type="EMBL" id="KAE7996702.1"/>
    </source>
</evidence>
<feature type="chain" id="PRO_5024394035" description="Carboxypeptidase A inhibitor-like domain-containing protein" evidence="1">
    <location>
        <begin position="26"/>
        <end position="82"/>
    </location>
</feature>
<evidence type="ECO:0000313" key="3">
    <source>
        <dbReference type="Proteomes" id="UP000327013"/>
    </source>
</evidence>
<evidence type="ECO:0000256" key="1">
    <source>
        <dbReference type="SAM" id="SignalP"/>
    </source>
</evidence>
<keyword evidence="1" id="KW-0732">Signal</keyword>
<dbReference type="EMBL" id="CM017321">
    <property type="protein sequence ID" value="KAE7996702.1"/>
    <property type="molecule type" value="Genomic_DNA"/>
</dbReference>
<feature type="signal peptide" evidence="1">
    <location>
        <begin position="1"/>
        <end position="25"/>
    </location>
</feature>
<dbReference type="PANTHER" id="PTHR37078:SF6">
    <property type="entry name" value="NODULE CYSTEINE-RICH (NCR) SECRETED PEPTIDE"/>
    <property type="match status" value="1"/>
</dbReference>
<gene>
    <name evidence="2" type="ORF">FH972_001402</name>
</gene>
<organism evidence="2 3">
    <name type="scientific">Carpinus fangiana</name>
    <dbReference type="NCBI Taxonomy" id="176857"/>
    <lineage>
        <taxon>Eukaryota</taxon>
        <taxon>Viridiplantae</taxon>
        <taxon>Streptophyta</taxon>
        <taxon>Embryophyta</taxon>
        <taxon>Tracheophyta</taxon>
        <taxon>Spermatophyta</taxon>
        <taxon>Magnoliopsida</taxon>
        <taxon>eudicotyledons</taxon>
        <taxon>Gunneridae</taxon>
        <taxon>Pentapetalae</taxon>
        <taxon>rosids</taxon>
        <taxon>fabids</taxon>
        <taxon>Fagales</taxon>
        <taxon>Betulaceae</taxon>
        <taxon>Carpinus</taxon>
    </lineage>
</organism>
<reference evidence="2 3" key="1">
    <citation type="submission" date="2019-06" db="EMBL/GenBank/DDBJ databases">
        <title>A chromosomal-level reference genome of Carpinus fangiana (Coryloideae, Betulaceae).</title>
        <authorList>
            <person name="Yang X."/>
            <person name="Wang Z."/>
            <person name="Zhang L."/>
            <person name="Hao G."/>
            <person name="Liu J."/>
            <person name="Yang Y."/>
        </authorList>
    </citation>
    <scope>NUCLEOTIDE SEQUENCE [LARGE SCALE GENOMIC DNA]</scope>
    <source>
        <strain evidence="2">Cfa_2016G</strain>
        <tissue evidence="2">Leaf</tissue>
    </source>
</reference>
<proteinExistence type="predicted"/>
<sequence length="82" mass="9339">MDMPKHFRLFFWLLIIFAMLQQPRASGVVRAVTIKDHQRGYSKAFVATLGLVCKCCDGMGGECSSTWNYTCPKLQCLPWKHA</sequence>
<dbReference type="PANTHER" id="PTHR37078">
    <property type="entry name" value="NODULE CYSTEINE-RICH (NCR) SECRETED PEPTIDE"/>
    <property type="match status" value="1"/>
</dbReference>
<dbReference type="AlphaFoldDB" id="A0A5N6QBK8"/>
<protein>
    <recommendedName>
        <fullName evidence="4">Carboxypeptidase A inhibitor-like domain-containing protein</fullName>
    </recommendedName>
</protein>
<keyword evidence="3" id="KW-1185">Reference proteome</keyword>
<evidence type="ECO:0008006" key="4">
    <source>
        <dbReference type="Google" id="ProtNLM"/>
    </source>
</evidence>
<dbReference type="Proteomes" id="UP000327013">
    <property type="component" value="Chromosome 1"/>
</dbReference>
<name>A0A5N6QBK8_9ROSI</name>
<dbReference type="OrthoDB" id="754109at2759"/>